<name>T0M4P0_COLGC</name>
<dbReference type="AlphaFoldDB" id="T0M4P0"/>
<gene>
    <name evidence="1" type="ORF">CGLO_04265</name>
</gene>
<accession>T0M4P0</accession>
<proteinExistence type="predicted"/>
<comment type="caution">
    <text evidence="1">The sequence shown here is derived from an EMBL/GenBank/DDBJ whole genome shotgun (WGS) entry which is preliminary data.</text>
</comment>
<evidence type="ECO:0000313" key="2">
    <source>
        <dbReference type="Proteomes" id="UP000015530"/>
    </source>
</evidence>
<sequence>MHPSIYRSRSSRSAVSKQALTGPGALQFRIGKC</sequence>
<evidence type="ECO:0000313" key="1">
    <source>
        <dbReference type="EMBL" id="EQB55775.1"/>
    </source>
</evidence>
<dbReference type="Proteomes" id="UP000015530">
    <property type="component" value="Unassembled WGS sequence"/>
</dbReference>
<organism evidence="1 2">
    <name type="scientific">Colletotrichum gloeosporioides (strain Cg-14)</name>
    <name type="common">Anthracnose fungus</name>
    <name type="synonym">Glomerella cingulata</name>
    <dbReference type="NCBI Taxonomy" id="1237896"/>
    <lineage>
        <taxon>Eukaryota</taxon>
        <taxon>Fungi</taxon>
        <taxon>Dikarya</taxon>
        <taxon>Ascomycota</taxon>
        <taxon>Pezizomycotina</taxon>
        <taxon>Sordariomycetes</taxon>
        <taxon>Hypocreomycetidae</taxon>
        <taxon>Glomerellales</taxon>
        <taxon>Glomerellaceae</taxon>
        <taxon>Colletotrichum</taxon>
        <taxon>Colletotrichum gloeosporioides species complex</taxon>
    </lineage>
</organism>
<dbReference type="HOGENOM" id="CLU_3384704_0_0_1"/>
<reference evidence="2" key="1">
    <citation type="journal article" date="2013" name="Mol. Plant Microbe Interact.">
        <title>Global aspects of pacC regulation of pathogenicity genes in Colletotrichum gloeosporioides as revealed by transcriptome analysis.</title>
        <authorList>
            <person name="Alkan N."/>
            <person name="Meng X."/>
            <person name="Friedlander G."/>
            <person name="Reuveni E."/>
            <person name="Sukno S."/>
            <person name="Sherman A."/>
            <person name="Thon M."/>
            <person name="Fluhr R."/>
            <person name="Prusky D."/>
        </authorList>
    </citation>
    <scope>NUCLEOTIDE SEQUENCE [LARGE SCALE GENOMIC DNA]</scope>
    <source>
        <strain evidence="2">Cg-14</strain>
    </source>
</reference>
<protein>
    <submittedName>
        <fullName evidence="1">Uncharacterized protein</fullName>
    </submittedName>
</protein>
<dbReference type="EMBL" id="AMYD01000868">
    <property type="protein sequence ID" value="EQB55775.1"/>
    <property type="molecule type" value="Genomic_DNA"/>
</dbReference>